<sequence>MEPKDCLERLMELVEAHHLYHVKTLDRDDARGVLRWMGAGSAADAPAAPDEDAASWLSASDRTEEPGQLEIITRIDAEPNLEGKERLVVCIERRRVRFAHGPRHEIRAPGGTGHPERAGLPARESHAAQGHHAQEHTGVPGKRQEAYVSEFQDQRFRTAAATSPRRINPGHAINRAPEVLWCLEATPTDVFSWYRVMWSCTAHAFGRLQGGGSPARLLQEDLRKNLSNWSARYTPRNEDALRSEYMKGIHAEELWRRYSNARPSASAILEKLSESARTTTRPGRIENSSLGPLLHHAVPQERYSPPSCCLSPGIVTLQADASPPEIPSSNNPAVRER</sequence>
<comment type="caution">
    <text evidence="2">The sequence shown here is derived from an EMBL/GenBank/DDBJ whole genome shotgun (WGS) entry which is preliminary data.</text>
</comment>
<dbReference type="EMBL" id="JAUPFM010000156">
    <property type="protein sequence ID" value="KAK2811905.1"/>
    <property type="molecule type" value="Genomic_DNA"/>
</dbReference>
<keyword evidence="3" id="KW-1185">Reference proteome</keyword>
<proteinExistence type="predicted"/>
<dbReference type="Proteomes" id="UP001187415">
    <property type="component" value="Unassembled WGS sequence"/>
</dbReference>
<gene>
    <name evidence="2" type="ORF">Q5P01_000127</name>
</gene>
<dbReference type="AlphaFoldDB" id="A0AA88IHF0"/>
<accession>A0AA88IHF0</accession>
<feature type="region of interest" description="Disordered" evidence="1">
    <location>
        <begin position="40"/>
        <end position="62"/>
    </location>
</feature>
<evidence type="ECO:0000256" key="1">
    <source>
        <dbReference type="SAM" id="MobiDB-lite"/>
    </source>
</evidence>
<evidence type="ECO:0000313" key="3">
    <source>
        <dbReference type="Proteomes" id="UP001187415"/>
    </source>
</evidence>
<reference evidence="2" key="1">
    <citation type="submission" date="2023-07" db="EMBL/GenBank/DDBJ databases">
        <title>Chromosome-level Genome Assembly of Striped Snakehead (Channa striata).</title>
        <authorList>
            <person name="Liu H."/>
        </authorList>
    </citation>
    <scope>NUCLEOTIDE SEQUENCE</scope>
    <source>
        <strain evidence="2">Gz</strain>
        <tissue evidence="2">Muscle</tissue>
    </source>
</reference>
<evidence type="ECO:0000313" key="2">
    <source>
        <dbReference type="EMBL" id="KAK2811905.1"/>
    </source>
</evidence>
<protein>
    <submittedName>
        <fullName evidence="2">Uncharacterized protein</fullName>
    </submittedName>
</protein>
<name>A0AA88IHF0_CHASR</name>
<feature type="region of interest" description="Disordered" evidence="1">
    <location>
        <begin position="103"/>
        <end position="143"/>
    </location>
</feature>
<organism evidence="2 3">
    <name type="scientific">Channa striata</name>
    <name type="common">Snakehead murrel</name>
    <name type="synonym">Ophicephalus striatus</name>
    <dbReference type="NCBI Taxonomy" id="64152"/>
    <lineage>
        <taxon>Eukaryota</taxon>
        <taxon>Metazoa</taxon>
        <taxon>Chordata</taxon>
        <taxon>Craniata</taxon>
        <taxon>Vertebrata</taxon>
        <taxon>Euteleostomi</taxon>
        <taxon>Actinopterygii</taxon>
        <taxon>Neopterygii</taxon>
        <taxon>Teleostei</taxon>
        <taxon>Neoteleostei</taxon>
        <taxon>Acanthomorphata</taxon>
        <taxon>Anabantaria</taxon>
        <taxon>Anabantiformes</taxon>
        <taxon>Channoidei</taxon>
        <taxon>Channidae</taxon>
        <taxon>Channa</taxon>
    </lineage>
</organism>